<evidence type="ECO:0000313" key="3">
    <source>
        <dbReference type="Proteomes" id="UP000245412"/>
    </source>
</evidence>
<dbReference type="RefSeq" id="WP_187374262.1">
    <property type="nucleotide sequence ID" value="NZ_CABJAT010000004.1"/>
</dbReference>
<proteinExistence type="predicted"/>
<accession>A0AB73T451</accession>
<reference evidence="2 3" key="1">
    <citation type="submission" date="2018-05" db="EMBL/GenBank/DDBJ databases">
        <authorList>
            <person name="Goeker M."/>
            <person name="Huntemann M."/>
            <person name="Clum A."/>
            <person name="Pillay M."/>
            <person name="Palaniappan K."/>
            <person name="Varghese N."/>
            <person name="Mikhailova N."/>
            <person name="Stamatis D."/>
            <person name="Reddy T."/>
            <person name="Daum C."/>
            <person name="Shapiro N."/>
            <person name="Ivanova N."/>
            <person name="Kyrpides N."/>
            <person name="Woyke T."/>
        </authorList>
    </citation>
    <scope>NUCLEOTIDE SEQUENCE [LARGE SCALE GENOMIC DNA]</scope>
    <source>
        <strain evidence="2 3">DSM 26524</strain>
    </source>
</reference>
<dbReference type="Gene3D" id="2.40.10.170">
    <property type="match status" value="1"/>
</dbReference>
<dbReference type="EMBL" id="QGGY01000007">
    <property type="protein sequence ID" value="PWJ75219.1"/>
    <property type="molecule type" value="Genomic_DNA"/>
</dbReference>
<organism evidence="2 3">
    <name type="scientific">Murimonas intestini</name>
    <dbReference type="NCBI Taxonomy" id="1337051"/>
    <lineage>
        <taxon>Bacteria</taxon>
        <taxon>Bacillati</taxon>
        <taxon>Bacillota</taxon>
        <taxon>Clostridia</taxon>
        <taxon>Lachnospirales</taxon>
        <taxon>Lachnospiraceae</taxon>
        <taxon>Murimonas</taxon>
    </lineage>
</organism>
<evidence type="ECO:0000259" key="1">
    <source>
        <dbReference type="Pfam" id="PF02559"/>
    </source>
</evidence>
<dbReference type="AlphaFoldDB" id="A0AB73T451"/>
<dbReference type="Pfam" id="PF02559">
    <property type="entry name" value="CarD_TRCF_RID"/>
    <property type="match status" value="1"/>
</dbReference>
<keyword evidence="3" id="KW-1185">Reference proteome</keyword>
<dbReference type="InterPro" id="IPR003711">
    <property type="entry name" value="CarD-like/TRCF_RID"/>
</dbReference>
<gene>
    <name evidence="2" type="ORF">C7383_107226</name>
</gene>
<dbReference type="InterPro" id="IPR042215">
    <property type="entry name" value="CarD-like_C"/>
</dbReference>
<evidence type="ECO:0000313" key="2">
    <source>
        <dbReference type="EMBL" id="PWJ75219.1"/>
    </source>
</evidence>
<sequence length="161" mass="18727">MYQINDIVFHENGGVCRINNIGTPDFVTTGQLYYTLECLENPTTKVYVAFTHESDIRYIITKENAIQCLSGVRELQGQYNEDNKNRDREYAEVLKSGNFQKWFCMLKGILHEKYVRNAAGKQLNLKDSRYLEQVEKLIIQEFSIALDISAEDFKEKLETLV</sequence>
<name>A0AB73T451_9FIRM</name>
<comment type="caution">
    <text evidence="2">The sequence shown here is derived from an EMBL/GenBank/DDBJ whole genome shotgun (WGS) entry which is preliminary data.</text>
</comment>
<feature type="domain" description="CarD-like/TRCF RNAP-interacting" evidence="1">
    <location>
        <begin position="2"/>
        <end position="58"/>
    </location>
</feature>
<protein>
    <submittedName>
        <fullName evidence="2">CarD family transcriptional regulator</fullName>
    </submittedName>
</protein>
<dbReference type="Proteomes" id="UP000245412">
    <property type="component" value="Unassembled WGS sequence"/>
</dbReference>
<dbReference type="Gene3D" id="1.20.58.1290">
    <property type="entry name" value="CarD-like, C-terminal domain"/>
    <property type="match status" value="1"/>
</dbReference>